<reference evidence="6 7" key="1">
    <citation type="submission" date="2016-10" db="EMBL/GenBank/DDBJ databases">
        <title>Reductive evolution of mitochondrial metabolism and differential evolution of invasion-related proteins in Cryptosporidium.</title>
        <authorList>
            <person name="Liu S."/>
            <person name="Roellig D.M."/>
            <person name="Guo Y."/>
            <person name="Li N."/>
            <person name="Frace M.A."/>
            <person name="Tang K."/>
            <person name="Zhang L."/>
            <person name="Feng Y."/>
            <person name="Xiao L."/>
        </authorList>
    </citation>
    <scope>NUCLEOTIDE SEQUENCE [LARGE SCALE GENOMIC DNA]</scope>
    <source>
        <strain evidence="6">30847</strain>
    </source>
</reference>
<evidence type="ECO:0000259" key="5">
    <source>
        <dbReference type="PROSITE" id="PS50102"/>
    </source>
</evidence>
<dbReference type="InterPro" id="IPR012677">
    <property type="entry name" value="Nucleotide-bd_a/b_plait_sf"/>
</dbReference>
<keyword evidence="1" id="KW-0677">Repeat</keyword>
<dbReference type="Pfam" id="PF00076">
    <property type="entry name" value="RRM_1"/>
    <property type="match status" value="2"/>
</dbReference>
<evidence type="ECO:0000256" key="3">
    <source>
        <dbReference type="PROSITE-ProRule" id="PRU00176"/>
    </source>
</evidence>
<dbReference type="InterPro" id="IPR000504">
    <property type="entry name" value="RRM_dom"/>
</dbReference>
<dbReference type="PROSITE" id="PS50102">
    <property type="entry name" value="RRM"/>
    <property type="match status" value="2"/>
</dbReference>
<dbReference type="GeneID" id="92367035"/>
<keyword evidence="7" id="KW-1185">Reference proteome</keyword>
<comment type="caution">
    <text evidence="6">The sequence shown here is derived from an EMBL/GenBank/DDBJ whole genome shotgun (WGS) entry which is preliminary data.</text>
</comment>
<feature type="compositionally biased region" description="Polar residues" evidence="4">
    <location>
        <begin position="255"/>
        <end position="274"/>
    </location>
</feature>
<dbReference type="SUPFAM" id="SSF54928">
    <property type="entry name" value="RNA-binding domain, RBD"/>
    <property type="match status" value="2"/>
</dbReference>
<organism evidence="6 7">
    <name type="scientific">Cryptosporidium andersoni</name>
    <dbReference type="NCBI Taxonomy" id="117008"/>
    <lineage>
        <taxon>Eukaryota</taxon>
        <taxon>Sar</taxon>
        <taxon>Alveolata</taxon>
        <taxon>Apicomplexa</taxon>
        <taxon>Conoidasida</taxon>
        <taxon>Coccidia</taxon>
        <taxon>Eucoccidiorida</taxon>
        <taxon>Eimeriorina</taxon>
        <taxon>Cryptosporidiidae</taxon>
        <taxon>Cryptosporidium</taxon>
    </lineage>
</organism>
<dbReference type="EMBL" id="LRBS01000054">
    <property type="protein sequence ID" value="OII76669.1"/>
    <property type="molecule type" value="Genomic_DNA"/>
</dbReference>
<keyword evidence="2 3" id="KW-0694">RNA-binding</keyword>
<proteinExistence type="predicted"/>
<dbReference type="VEuPathDB" id="CryptoDB:cand_028510"/>
<dbReference type="Gene3D" id="3.30.70.330">
    <property type="match status" value="2"/>
</dbReference>
<evidence type="ECO:0000313" key="7">
    <source>
        <dbReference type="Proteomes" id="UP000186804"/>
    </source>
</evidence>
<feature type="domain" description="RRM" evidence="5">
    <location>
        <begin position="76"/>
        <end position="147"/>
    </location>
</feature>
<dbReference type="RefSeq" id="XP_067068515.1">
    <property type="nucleotide sequence ID" value="XM_067213079.1"/>
</dbReference>
<dbReference type="InterPro" id="IPR035979">
    <property type="entry name" value="RBD_domain_sf"/>
</dbReference>
<feature type="compositionally biased region" description="Basic and acidic residues" evidence="4">
    <location>
        <begin position="32"/>
        <end position="48"/>
    </location>
</feature>
<feature type="region of interest" description="Disordered" evidence="4">
    <location>
        <begin position="236"/>
        <end position="274"/>
    </location>
</feature>
<evidence type="ECO:0000256" key="1">
    <source>
        <dbReference type="ARBA" id="ARBA00022737"/>
    </source>
</evidence>
<protein>
    <submittedName>
        <fullName evidence="6">RNA recognition family protein</fullName>
    </submittedName>
</protein>
<evidence type="ECO:0000256" key="2">
    <source>
        <dbReference type="ARBA" id="ARBA00022884"/>
    </source>
</evidence>
<feature type="compositionally biased region" description="Low complexity" evidence="4">
    <location>
        <begin position="1"/>
        <end position="23"/>
    </location>
</feature>
<dbReference type="CDD" id="cd00590">
    <property type="entry name" value="RRM_SF"/>
    <property type="match status" value="2"/>
</dbReference>
<sequence>MSSSDSESSSSTSSDSDSDSNSDTQTPPSKRQASEDISRQPKHLKLEEMTSLNRKRSSNNEDSQQRKKSNISKDNREVYCGNLPYSCTEEEVRELFGECGSMERVSVLENKGCAFITFETEEGAKSAIEWNRTEYKGRMLRINMSADKPQPGSISSTGFGPSVIVRNIPFSSDESSIKSFFSNCGNVRRVSIPRYSDTGKMRGFAMVEMENDEQIQNVLKLSGTSMNGREVTIEIAHGKGGGSGGKKPVFGSGGRQSNVNTSFQGKSITFNDSD</sequence>
<dbReference type="PANTHER" id="PTHR23236">
    <property type="entry name" value="EUKARYOTIC TRANSLATION INITIATION FACTOR 4B/4H"/>
    <property type="match status" value="1"/>
</dbReference>
<feature type="domain" description="RRM" evidence="5">
    <location>
        <begin position="161"/>
        <end position="238"/>
    </location>
</feature>
<gene>
    <name evidence="6" type="ORF">cand_028510</name>
</gene>
<accession>A0A1J4MUV9</accession>
<dbReference type="AlphaFoldDB" id="A0A1J4MUV9"/>
<dbReference type="GO" id="GO:0003723">
    <property type="term" value="F:RNA binding"/>
    <property type="evidence" value="ECO:0007669"/>
    <property type="project" value="UniProtKB-UniRule"/>
</dbReference>
<feature type="region of interest" description="Disordered" evidence="4">
    <location>
        <begin position="1"/>
        <end position="73"/>
    </location>
</feature>
<evidence type="ECO:0000313" key="6">
    <source>
        <dbReference type="EMBL" id="OII76669.1"/>
    </source>
</evidence>
<name>A0A1J4MUV9_9CRYT</name>
<dbReference type="SMART" id="SM00360">
    <property type="entry name" value="RRM"/>
    <property type="match status" value="2"/>
</dbReference>
<dbReference type="OrthoDB" id="439808at2759"/>
<dbReference type="Proteomes" id="UP000186804">
    <property type="component" value="Unassembled WGS sequence"/>
</dbReference>
<dbReference type="PANTHER" id="PTHR23236:SF119">
    <property type="entry name" value="NUCLEAR RNA-BINDING PROTEIN SART-3"/>
    <property type="match status" value="1"/>
</dbReference>
<evidence type="ECO:0000256" key="4">
    <source>
        <dbReference type="SAM" id="MobiDB-lite"/>
    </source>
</evidence>